<dbReference type="AlphaFoldDB" id="A0A814TJ09"/>
<gene>
    <name evidence="1" type="ORF">IZO911_LOCUS26435</name>
    <name evidence="2" type="ORF">KXQ929_LOCUS24769</name>
</gene>
<reference evidence="1" key="1">
    <citation type="submission" date="2021-02" db="EMBL/GenBank/DDBJ databases">
        <authorList>
            <person name="Nowell W R."/>
        </authorList>
    </citation>
    <scope>NUCLEOTIDE SEQUENCE</scope>
</reference>
<accession>A0A814TJ09</accession>
<sequence>MKALEYHGASRFRAGLFNPDSSDYDEQDNFIIQIITTNVHLSLSILIRDANLFRSLALDNATVLQILMHYHGCILSNNEVVF</sequence>
<dbReference type="Proteomes" id="UP000663868">
    <property type="component" value="Unassembled WGS sequence"/>
</dbReference>
<evidence type="ECO:0000313" key="2">
    <source>
        <dbReference type="EMBL" id="CAF3936447.1"/>
    </source>
</evidence>
<dbReference type="EMBL" id="CAJOBB010002086">
    <property type="protein sequence ID" value="CAF3936447.1"/>
    <property type="molecule type" value="Genomic_DNA"/>
</dbReference>
<dbReference type="Proteomes" id="UP000663860">
    <property type="component" value="Unassembled WGS sequence"/>
</dbReference>
<name>A0A814TJ09_9BILA</name>
<dbReference type="EMBL" id="CAJNOE010000345">
    <property type="protein sequence ID" value="CAF1162936.1"/>
    <property type="molecule type" value="Genomic_DNA"/>
</dbReference>
<evidence type="ECO:0000313" key="3">
    <source>
        <dbReference type="Proteomes" id="UP000663860"/>
    </source>
</evidence>
<proteinExistence type="predicted"/>
<protein>
    <submittedName>
        <fullName evidence="1">Uncharacterized protein</fullName>
    </submittedName>
</protein>
<comment type="caution">
    <text evidence="1">The sequence shown here is derived from an EMBL/GenBank/DDBJ whole genome shotgun (WGS) entry which is preliminary data.</text>
</comment>
<organism evidence="1 3">
    <name type="scientific">Adineta steineri</name>
    <dbReference type="NCBI Taxonomy" id="433720"/>
    <lineage>
        <taxon>Eukaryota</taxon>
        <taxon>Metazoa</taxon>
        <taxon>Spiralia</taxon>
        <taxon>Gnathifera</taxon>
        <taxon>Rotifera</taxon>
        <taxon>Eurotatoria</taxon>
        <taxon>Bdelloidea</taxon>
        <taxon>Adinetida</taxon>
        <taxon>Adinetidae</taxon>
        <taxon>Adineta</taxon>
    </lineage>
</organism>
<evidence type="ECO:0000313" key="1">
    <source>
        <dbReference type="EMBL" id="CAF1162936.1"/>
    </source>
</evidence>